<accession>A0A1H7RIG5</accession>
<dbReference type="Gene3D" id="2.40.128.270">
    <property type="match status" value="1"/>
</dbReference>
<evidence type="ECO:0000313" key="3">
    <source>
        <dbReference type="Proteomes" id="UP000198807"/>
    </source>
</evidence>
<dbReference type="PANTHER" id="PTHR35535:SF2">
    <property type="entry name" value="DUF306 DOMAIN-CONTAINING PROTEIN"/>
    <property type="match status" value="1"/>
</dbReference>
<dbReference type="STRING" id="650850.SAMN04488129_11293"/>
<reference evidence="3" key="1">
    <citation type="submission" date="2016-10" db="EMBL/GenBank/DDBJ databases">
        <authorList>
            <person name="Varghese N."/>
            <person name="Submissions S."/>
        </authorList>
    </citation>
    <scope>NUCLEOTIDE SEQUENCE [LARGE SCALE GENOMIC DNA]</scope>
    <source>
        <strain evidence="3">CGMCC 1.9150</strain>
    </source>
</reference>
<name>A0A1H7RIG5_9GAMM</name>
<evidence type="ECO:0000259" key="1">
    <source>
        <dbReference type="Pfam" id="PF03724"/>
    </source>
</evidence>
<dbReference type="InterPro" id="IPR038670">
    <property type="entry name" value="HslJ-like_sf"/>
</dbReference>
<organism evidence="2 3">
    <name type="scientific">Halomonas daqiaonensis</name>
    <dbReference type="NCBI Taxonomy" id="650850"/>
    <lineage>
        <taxon>Bacteria</taxon>
        <taxon>Pseudomonadati</taxon>
        <taxon>Pseudomonadota</taxon>
        <taxon>Gammaproteobacteria</taxon>
        <taxon>Oceanospirillales</taxon>
        <taxon>Halomonadaceae</taxon>
        <taxon>Halomonas</taxon>
    </lineage>
</organism>
<dbReference type="InterPro" id="IPR053147">
    <property type="entry name" value="Hsp_HslJ-like"/>
</dbReference>
<proteinExistence type="predicted"/>
<sequence length="178" mass="19453">MGAGKLSRCTGWGKLGVREIASCSKEDIMMIKSLRNTLLLVACALLLAACGGGPAPRIADEPVAPLEGPVVDKRWNLLLMGTNERLEMPERPHFVIDSNGRVSGSDGCNRLTGRAALGENNRIAFSDLATTRRACPQADDAQRVTGMMERAYRYLIDHDRLVFFGPDQRVLGGWQRAN</sequence>
<evidence type="ECO:0000313" key="2">
    <source>
        <dbReference type="EMBL" id="SEL59634.1"/>
    </source>
</evidence>
<gene>
    <name evidence="2" type="ORF">SAMN04488129_11293</name>
</gene>
<keyword evidence="3" id="KW-1185">Reference proteome</keyword>
<dbReference type="Proteomes" id="UP000198807">
    <property type="component" value="Unassembled WGS sequence"/>
</dbReference>
<dbReference type="InterPro" id="IPR005184">
    <property type="entry name" value="DUF306_Meta_HslJ"/>
</dbReference>
<dbReference type="PANTHER" id="PTHR35535">
    <property type="entry name" value="HEAT SHOCK PROTEIN HSLJ"/>
    <property type="match status" value="1"/>
</dbReference>
<feature type="domain" description="DUF306" evidence="1">
    <location>
        <begin position="71"/>
        <end position="167"/>
    </location>
</feature>
<dbReference type="Pfam" id="PF03724">
    <property type="entry name" value="META"/>
    <property type="match status" value="1"/>
</dbReference>
<dbReference type="EMBL" id="FOBC01000012">
    <property type="protein sequence ID" value="SEL59634.1"/>
    <property type="molecule type" value="Genomic_DNA"/>
</dbReference>
<dbReference type="AlphaFoldDB" id="A0A1H7RIG5"/>
<protein>
    <submittedName>
        <fullName evidence="2">META domain-containing protein</fullName>
    </submittedName>
</protein>